<protein>
    <recommendedName>
        <fullName evidence="3">Endonuclease/exonuclease/phosphatase domain-containing protein</fullName>
    </recommendedName>
</protein>
<name>A0A6A4H2M0_9AGAR</name>
<gene>
    <name evidence="1" type="ORF">BT96DRAFT_1057262</name>
</gene>
<dbReference type="AlphaFoldDB" id="A0A6A4H2M0"/>
<dbReference type="OrthoDB" id="416119at2759"/>
<dbReference type="Proteomes" id="UP000799118">
    <property type="component" value="Unassembled WGS sequence"/>
</dbReference>
<accession>A0A6A4H2M0</accession>
<proteinExistence type="predicted"/>
<sequence>MTFPDKKSYTFLQTATGSQSRIDRIYASDKIMETAKEWKIHASGIPNADHSLVSVQITSESAPTTGRGWWRIPEYVVKDKDLLKYAS</sequence>
<dbReference type="EMBL" id="ML769596">
    <property type="protein sequence ID" value="KAE9392442.1"/>
    <property type="molecule type" value="Genomic_DNA"/>
</dbReference>
<dbReference type="SUPFAM" id="SSF56219">
    <property type="entry name" value="DNase I-like"/>
    <property type="match status" value="1"/>
</dbReference>
<evidence type="ECO:0000313" key="1">
    <source>
        <dbReference type="EMBL" id="KAE9392442.1"/>
    </source>
</evidence>
<evidence type="ECO:0008006" key="3">
    <source>
        <dbReference type="Google" id="ProtNLM"/>
    </source>
</evidence>
<reference evidence="1" key="1">
    <citation type="journal article" date="2019" name="Environ. Microbiol.">
        <title>Fungal ecological strategies reflected in gene transcription - a case study of two litter decomposers.</title>
        <authorList>
            <person name="Barbi F."/>
            <person name="Kohler A."/>
            <person name="Barry K."/>
            <person name="Baskaran P."/>
            <person name="Daum C."/>
            <person name="Fauchery L."/>
            <person name="Ihrmark K."/>
            <person name="Kuo A."/>
            <person name="LaButti K."/>
            <person name="Lipzen A."/>
            <person name="Morin E."/>
            <person name="Grigoriev I.V."/>
            <person name="Henrissat B."/>
            <person name="Lindahl B."/>
            <person name="Martin F."/>
        </authorList>
    </citation>
    <scope>NUCLEOTIDE SEQUENCE</scope>
    <source>
        <strain evidence="1">JB14</strain>
    </source>
</reference>
<organism evidence="1 2">
    <name type="scientific">Gymnopus androsaceus JB14</name>
    <dbReference type="NCBI Taxonomy" id="1447944"/>
    <lineage>
        <taxon>Eukaryota</taxon>
        <taxon>Fungi</taxon>
        <taxon>Dikarya</taxon>
        <taxon>Basidiomycota</taxon>
        <taxon>Agaricomycotina</taxon>
        <taxon>Agaricomycetes</taxon>
        <taxon>Agaricomycetidae</taxon>
        <taxon>Agaricales</taxon>
        <taxon>Marasmiineae</taxon>
        <taxon>Omphalotaceae</taxon>
        <taxon>Gymnopus</taxon>
    </lineage>
</organism>
<keyword evidence="2" id="KW-1185">Reference proteome</keyword>
<evidence type="ECO:0000313" key="2">
    <source>
        <dbReference type="Proteomes" id="UP000799118"/>
    </source>
</evidence>
<dbReference type="Gene3D" id="3.60.10.10">
    <property type="entry name" value="Endonuclease/exonuclease/phosphatase"/>
    <property type="match status" value="1"/>
</dbReference>
<dbReference type="InterPro" id="IPR036691">
    <property type="entry name" value="Endo/exonu/phosph_ase_sf"/>
</dbReference>